<evidence type="ECO:0000313" key="2">
    <source>
        <dbReference type="Proteomes" id="UP000615446"/>
    </source>
</evidence>
<evidence type="ECO:0000313" key="1">
    <source>
        <dbReference type="EMBL" id="GES93523.1"/>
    </source>
</evidence>
<organism evidence="1 2">
    <name type="scientific">Rhizophagus clarus</name>
    <dbReference type="NCBI Taxonomy" id="94130"/>
    <lineage>
        <taxon>Eukaryota</taxon>
        <taxon>Fungi</taxon>
        <taxon>Fungi incertae sedis</taxon>
        <taxon>Mucoromycota</taxon>
        <taxon>Glomeromycotina</taxon>
        <taxon>Glomeromycetes</taxon>
        <taxon>Glomerales</taxon>
        <taxon>Glomeraceae</taxon>
        <taxon>Rhizophagus</taxon>
    </lineage>
</organism>
<proteinExistence type="predicted"/>
<dbReference type="EMBL" id="BLAL01000228">
    <property type="protein sequence ID" value="GES93523.1"/>
    <property type="molecule type" value="Genomic_DNA"/>
</dbReference>
<dbReference type="Proteomes" id="UP000615446">
    <property type="component" value="Unassembled WGS sequence"/>
</dbReference>
<accession>A0A8H3LYM1</accession>
<name>A0A8H3LYM1_9GLOM</name>
<gene>
    <name evidence="1" type="ORF">RCL2_002026600</name>
</gene>
<dbReference type="AlphaFoldDB" id="A0A8H3LYM1"/>
<sequence length="77" mass="9096">MSIFAMNNTVTNVAFNIKIFKVKDRILDWMNHLNPQEQSIFELVAKAKEYFDRNVEPRETYLVDFPEFKGGNQDPIE</sequence>
<reference evidence="1" key="1">
    <citation type="submission" date="2019-10" db="EMBL/GenBank/DDBJ databases">
        <title>Conservation and host-specific expression of non-tandemly repeated heterogenous ribosome RNA gene in arbuscular mycorrhizal fungi.</title>
        <authorList>
            <person name="Maeda T."/>
            <person name="Kobayashi Y."/>
            <person name="Nakagawa T."/>
            <person name="Ezawa T."/>
            <person name="Yamaguchi K."/>
            <person name="Bino T."/>
            <person name="Nishimoto Y."/>
            <person name="Shigenobu S."/>
            <person name="Kawaguchi M."/>
        </authorList>
    </citation>
    <scope>NUCLEOTIDE SEQUENCE</scope>
    <source>
        <strain evidence="1">HR1</strain>
    </source>
</reference>
<protein>
    <submittedName>
        <fullName evidence="1">Uncharacterized protein</fullName>
    </submittedName>
</protein>
<comment type="caution">
    <text evidence="1">The sequence shown here is derived from an EMBL/GenBank/DDBJ whole genome shotgun (WGS) entry which is preliminary data.</text>
</comment>